<dbReference type="EMBL" id="HBHQ01022696">
    <property type="protein sequence ID" value="CAD9823531.1"/>
    <property type="molecule type" value="Transcribed_RNA"/>
</dbReference>
<reference evidence="2" key="1">
    <citation type="submission" date="2021-01" db="EMBL/GenBank/DDBJ databases">
        <authorList>
            <person name="Corre E."/>
            <person name="Pelletier E."/>
            <person name="Niang G."/>
            <person name="Scheremetjew M."/>
            <person name="Finn R."/>
            <person name="Kale V."/>
            <person name="Holt S."/>
            <person name="Cochrane G."/>
            <person name="Meng A."/>
            <person name="Brown T."/>
            <person name="Cohen L."/>
        </authorList>
    </citation>
    <scope>NUCLEOTIDE SEQUENCE</scope>
    <source>
        <strain evidence="2">CCMP2084</strain>
    </source>
</reference>
<dbReference type="PROSITE" id="PS50191">
    <property type="entry name" value="CRAL_TRIO"/>
    <property type="match status" value="1"/>
</dbReference>
<dbReference type="AlphaFoldDB" id="A0A7S2ULG1"/>
<evidence type="ECO:0000313" key="2">
    <source>
        <dbReference type="EMBL" id="CAD9823531.1"/>
    </source>
</evidence>
<dbReference type="SUPFAM" id="SSF52087">
    <property type="entry name" value="CRAL/TRIO domain"/>
    <property type="match status" value="1"/>
</dbReference>
<dbReference type="InterPro" id="IPR001251">
    <property type="entry name" value="CRAL-TRIO_dom"/>
</dbReference>
<dbReference type="InterPro" id="IPR036865">
    <property type="entry name" value="CRAL-TRIO_dom_sf"/>
</dbReference>
<gene>
    <name evidence="2" type="ORF">ASEP1449_LOCUS15365</name>
</gene>
<feature type="domain" description="CRAL-TRIO" evidence="1">
    <location>
        <begin position="152"/>
        <end position="316"/>
    </location>
</feature>
<sequence length="333" mass="36096">MIARRKKMGSNSINSVGMGRRHGKVSMLSMLLVTTLMGSFHGCVRAFSLSKTPVSQLLKQEADTIKLLKAEASSVAPSSAEYLNDVYFLRYCLHEGFESPAARVEALKQNVKWMYGTPEGKSICEAADSAIAGAMEGGKWNNDGVLAAAPHSSTISKFIMPRNAVTTTSNTGDLVYCIRAGQIDDNALMSSVSIEEMAQFFLYCKHVNAQVANQRSLQQDRLVCVVTANDLTGVKLVGGSGDFRKALGKASTQANDLYPTVSGPTLLLNLPKILSALVKLFTPLFPPAVRERLKFERGPLSKVEDLTQILPGQSDPNPRATFVSQLDSLIYTN</sequence>
<dbReference type="Gene3D" id="3.40.525.10">
    <property type="entry name" value="CRAL-TRIO lipid binding domain"/>
    <property type="match status" value="1"/>
</dbReference>
<protein>
    <recommendedName>
        <fullName evidence="1">CRAL-TRIO domain-containing protein</fullName>
    </recommendedName>
</protein>
<accession>A0A7S2ULG1</accession>
<proteinExistence type="predicted"/>
<dbReference type="Pfam" id="PF00650">
    <property type="entry name" value="CRAL_TRIO"/>
    <property type="match status" value="1"/>
</dbReference>
<name>A0A7S2ULG1_9STRA</name>
<organism evidence="2">
    <name type="scientific">Attheya septentrionalis</name>
    <dbReference type="NCBI Taxonomy" id="420275"/>
    <lineage>
        <taxon>Eukaryota</taxon>
        <taxon>Sar</taxon>
        <taxon>Stramenopiles</taxon>
        <taxon>Ochrophyta</taxon>
        <taxon>Bacillariophyta</taxon>
        <taxon>Coscinodiscophyceae</taxon>
        <taxon>Chaetocerotophycidae</taxon>
        <taxon>Chaetocerotales</taxon>
        <taxon>Attheyaceae</taxon>
        <taxon>Attheya</taxon>
    </lineage>
</organism>
<evidence type="ECO:0000259" key="1">
    <source>
        <dbReference type="PROSITE" id="PS50191"/>
    </source>
</evidence>